<name>A0ABW4RM28_9BACL</name>
<proteinExistence type="predicted"/>
<dbReference type="Pfam" id="PF00805">
    <property type="entry name" value="Pentapeptide"/>
    <property type="match status" value="1"/>
</dbReference>
<protein>
    <submittedName>
        <fullName evidence="1">Pentapeptide repeat-containing protein</fullName>
    </submittedName>
</protein>
<dbReference type="PANTHER" id="PTHR42999">
    <property type="entry name" value="ANTIBIOTIC RESISTANCE PROTEIN MCBG"/>
    <property type="match status" value="1"/>
</dbReference>
<keyword evidence="2" id="KW-1185">Reference proteome</keyword>
<dbReference type="SUPFAM" id="SSF141571">
    <property type="entry name" value="Pentapeptide repeat-like"/>
    <property type="match status" value="1"/>
</dbReference>
<gene>
    <name evidence="1" type="ORF">ACFSC9_17350</name>
</gene>
<comment type="caution">
    <text evidence="1">The sequence shown here is derived from an EMBL/GenBank/DDBJ whole genome shotgun (WGS) entry which is preliminary data.</text>
</comment>
<dbReference type="InterPro" id="IPR052949">
    <property type="entry name" value="PA_immunity-related"/>
</dbReference>
<reference evidence="2" key="1">
    <citation type="journal article" date="2019" name="Int. J. Syst. Evol. Microbiol.">
        <title>The Global Catalogue of Microorganisms (GCM) 10K type strain sequencing project: providing services to taxonomists for standard genome sequencing and annotation.</title>
        <authorList>
            <consortium name="The Broad Institute Genomics Platform"/>
            <consortium name="The Broad Institute Genome Sequencing Center for Infectious Disease"/>
            <person name="Wu L."/>
            <person name="Ma J."/>
        </authorList>
    </citation>
    <scope>NUCLEOTIDE SEQUENCE [LARGE SCALE GENOMIC DNA]</scope>
    <source>
        <strain evidence="2">CCUG 54950</strain>
    </source>
</reference>
<evidence type="ECO:0000313" key="1">
    <source>
        <dbReference type="EMBL" id="MFD1887263.1"/>
    </source>
</evidence>
<accession>A0ABW4RM28</accession>
<dbReference type="InterPro" id="IPR001646">
    <property type="entry name" value="5peptide_repeat"/>
</dbReference>
<evidence type="ECO:0000313" key="2">
    <source>
        <dbReference type="Proteomes" id="UP001597233"/>
    </source>
</evidence>
<dbReference type="PANTHER" id="PTHR42999:SF1">
    <property type="entry name" value="PENTAPEPTIDE REPEAT-CONTAINING PROTEIN"/>
    <property type="match status" value="1"/>
</dbReference>
<dbReference type="Proteomes" id="UP001597233">
    <property type="component" value="Unassembled WGS sequence"/>
</dbReference>
<sequence length="252" mass="28872">MRKLESYIAVDNEPFQEIVRYENESIHSATIANSNVGSPIFFGCTLKQMVFDTCDLNNARFFADCTIDTCTFVRCDLRAVGIGEDEAVFVNCEFISCDMRGMTIEHATFIDCVFSKCKLSNRVLQVSHLVNCTFAGKLIDITFEGKGRSKLQADFENCILDGVEFRGCDLTQSVPPKLKNHVYVDDLAPRIQQALLHIPQDDELSGNEQKRLLRYVQKLEGVEQYIFNTAYMKKIYGDWFVRKFVQYVELDM</sequence>
<dbReference type="RefSeq" id="WP_347325244.1">
    <property type="nucleotide sequence ID" value="NZ_JBCGUH010000005.1"/>
</dbReference>
<dbReference type="EMBL" id="JBHUEH010000023">
    <property type="protein sequence ID" value="MFD1887263.1"/>
    <property type="molecule type" value="Genomic_DNA"/>
</dbReference>
<organism evidence="1 2">
    <name type="scientific">Paenibacillus wenxiniae</name>
    <dbReference type="NCBI Taxonomy" id="1636843"/>
    <lineage>
        <taxon>Bacteria</taxon>
        <taxon>Bacillati</taxon>
        <taxon>Bacillota</taxon>
        <taxon>Bacilli</taxon>
        <taxon>Bacillales</taxon>
        <taxon>Paenibacillaceae</taxon>
        <taxon>Paenibacillus</taxon>
    </lineage>
</organism>
<dbReference type="Gene3D" id="2.160.20.80">
    <property type="entry name" value="E3 ubiquitin-protein ligase SopA"/>
    <property type="match status" value="1"/>
</dbReference>